<keyword evidence="2" id="KW-0732">Signal</keyword>
<feature type="chain" id="PRO_5046270141" evidence="2">
    <location>
        <begin position="21"/>
        <end position="431"/>
    </location>
</feature>
<evidence type="ECO:0000256" key="2">
    <source>
        <dbReference type="SAM" id="SignalP"/>
    </source>
</evidence>
<feature type="domain" description="Thioredoxin" evidence="4">
    <location>
        <begin position="111"/>
        <end position="267"/>
    </location>
</feature>
<sequence>MFRILFLTTIVLLPISSVHAQQRGGMADRLKRYDKNGDGKVTKAEFSGPVRAFSRFDADGDGVITSKEMGGASGGSRASGAKTSRSSGNVIGELSMAERMAEYQAFPTEKPAPGDNAPKFELKDLSGKTVSLNELLATAPVIIETGSCTCPVFRRSHGKIEELQQQFGKRVHFVVLYGREAHAGSGAYKDTPPPTTLEERVRLAEKVAREISIGLPVAVDDIDNKVSLAYGGLANAGYIIGQDGRVFFKMPWIDARLLSEPLTALLKSGGRGGAHPPEFPNGQTMPGGGGKRTARPGSRASSKDVSASSTPVKVPAGMENDIVWNSNFSDALKRAKKSNSEVLVNFHFKGCPICFAMDQGPLRDKRVVDKSRQFVGVKVDITTDDGEKLADKFEVVGTPVFVRLNTDGEEVDRHNGPADVVTFLGFLGDRE</sequence>
<dbReference type="InterPro" id="IPR036249">
    <property type="entry name" value="Thioredoxin-like_sf"/>
</dbReference>
<protein>
    <submittedName>
        <fullName evidence="5">Thioredoxin family protein</fullName>
    </submittedName>
</protein>
<dbReference type="InterPro" id="IPR011992">
    <property type="entry name" value="EF-hand-dom_pair"/>
</dbReference>
<dbReference type="SUPFAM" id="SSF52833">
    <property type="entry name" value="Thioredoxin-like"/>
    <property type="match status" value="2"/>
</dbReference>
<dbReference type="CDD" id="cd02947">
    <property type="entry name" value="TRX_family"/>
    <property type="match status" value="1"/>
</dbReference>
<feature type="signal peptide" evidence="2">
    <location>
        <begin position="1"/>
        <end position="20"/>
    </location>
</feature>
<comment type="caution">
    <text evidence="5">The sequence shown here is derived from an EMBL/GenBank/DDBJ whole genome shotgun (WGS) entry which is preliminary data.</text>
</comment>
<dbReference type="InterPro" id="IPR000643">
    <property type="entry name" value="Iodothyronine_deiodinase"/>
</dbReference>
<dbReference type="SUPFAM" id="SSF47473">
    <property type="entry name" value="EF-hand"/>
    <property type="match status" value="1"/>
</dbReference>
<dbReference type="RefSeq" id="WP_250933946.1">
    <property type="nucleotide sequence ID" value="NZ_JAMQBK010000164.1"/>
</dbReference>
<dbReference type="PANTHER" id="PTHR11781">
    <property type="entry name" value="IODOTHYRONINE DEIODINASE"/>
    <property type="match status" value="1"/>
</dbReference>
<evidence type="ECO:0000313" key="6">
    <source>
        <dbReference type="Proteomes" id="UP001202961"/>
    </source>
</evidence>
<dbReference type="InterPro" id="IPR013766">
    <property type="entry name" value="Thioredoxin_domain"/>
</dbReference>
<keyword evidence="6" id="KW-1185">Reference proteome</keyword>
<dbReference type="EMBL" id="JAMQBK010000164">
    <property type="protein sequence ID" value="MCM2375293.1"/>
    <property type="molecule type" value="Genomic_DNA"/>
</dbReference>
<feature type="region of interest" description="Disordered" evidence="1">
    <location>
        <begin position="268"/>
        <end position="313"/>
    </location>
</feature>
<dbReference type="Pfam" id="PF13202">
    <property type="entry name" value="EF-hand_5"/>
    <property type="match status" value="2"/>
</dbReference>
<evidence type="ECO:0000259" key="4">
    <source>
        <dbReference type="PROSITE" id="PS51352"/>
    </source>
</evidence>
<feature type="compositionally biased region" description="Low complexity" evidence="1">
    <location>
        <begin position="298"/>
        <end position="309"/>
    </location>
</feature>
<dbReference type="InterPro" id="IPR002048">
    <property type="entry name" value="EF_hand_dom"/>
</dbReference>
<gene>
    <name evidence="5" type="ORF">NB063_32120</name>
</gene>
<dbReference type="Proteomes" id="UP001202961">
    <property type="component" value="Unassembled WGS sequence"/>
</dbReference>
<dbReference type="PROSITE" id="PS50222">
    <property type="entry name" value="EF_HAND_2"/>
    <property type="match status" value="1"/>
</dbReference>
<dbReference type="InterPro" id="IPR018247">
    <property type="entry name" value="EF_Hand_1_Ca_BS"/>
</dbReference>
<feature type="domain" description="EF-hand" evidence="3">
    <location>
        <begin position="21"/>
        <end position="56"/>
    </location>
</feature>
<evidence type="ECO:0000313" key="5">
    <source>
        <dbReference type="EMBL" id="MCM2375293.1"/>
    </source>
</evidence>
<dbReference type="PROSITE" id="PS00018">
    <property type="entry name" value="EF_HAND_1"/>
    <property type="match status" value="2"/>
</dbReference>
<feature type="compositionally biased region" description="Low complexity" evidence="1">
    <location>
        <begin position="75"/>
        <end position="87"/>
    </location>
</feature>
<evidence type="ECO:0000259" key="3">
    <source>
        <dbReference type="PROSITE" id="PS50222"/>
    </source>
</evidence>
<accession>A0ABT0UGU8</accession>
<dbReference type="PANTHER" id="PTHR11781:SF22">
    <property type="entry name" value="TYPE I IODOTHYRONINE DEIODINASE"/>
    <property type="match status" value="1"/>
</dbReference>
<dbReference type="PROSITE" id="PS51352">
    <property type="entry name" value="THIOREDOXIN_2"/>
    <property type="match status" value="2"/>
</dbReference>
<dbReference type="Gene3D" id="1.10.238.10">
    <property type="entry name" value="EF-hand"/>
    <property type="match status" value="1"/>
</dbReference>
<dbReference type="Pfam" id="PF13899">
    <property type="entry name" value="Thioredoxin_7"/>
    <property type="match status" value="1"/>
</dbReference>
<reference evidence="5 6" key="1">
    <citation type="journal article" date="2022" name="Syst. Appl. Microbiol.">
        <title>Rhodopirellula aestuarii sp. nov., a novel member of the genus Rhodopirellula isolated from brackish sediments collected in the Tagus River estuary, Portugal.</title>
        <authorList>
            <person name="Vitorino I.R."/>
            <person name="Klimek D."/>
            <person name="Calusinska M."/>
            <person name="Lobo-da-Cunha A."/>
            <person name="Vasconcelos V."/>
            <person name="Lage O.M."/>
        </authorList>
    </citation>
    <scope>NUCLEOTIDE SEQUENCE [LARGE SCALE GENOMIC DNA]</scope>
    <source>
        <strain evidence="5 6">ICT_H3.1</strain>
    </source>
</reference>
<feature type="domain" description="Thioredoxin" evidence="4">
    <location>
        <begin position="294"/>
        <end position="431"/>
    </location>
</feature>
<organism evidence="5 6">
    <name type="scientific">Aporhodopirellula aestuarii</name>
    <dbReference type="NCBI Taxonomy" id="2950107"/>
    <lineage>
        <taxon>Bacteria</taxon>
        <taxon>Pseudomonadati</taxon>
        <taxon>Planctomycetota</taxon>
        <taxon>Planctomycetia</taxon>
        <taxon>Pirellulales</taxon>
        <taxon>Pirellulaceae</taxon>
        <taxon>Aporhodopirellula</taxon>
    </lineage>
</organism>
<name>A0ABT0UGU8_9BACT</name>
<evidence type="ECO:0000256" key="1">
    <source>
        <dbReference type="SAM" id="MobiDB-lite"/>
    </source>
</evidence>
<dbReference type="Pfam" id="PF00837">
    <property type="entry name" value="T4_deiodinase"/>
    <property type="match status" value="1"/>
</dbReference>
<feature type="region of interest" description="Disordered" evidence="1">
    <location>
        <begin position="64"/>
        <end position="87"/>
    </location>
</feature>
<dbReference type="Gene3D" id="3.40.30.10">
    <property type="entry name" value="Glutaredoxin"/>
    <property type="match status" value="2"/>
</dbReference>
<proteinExistence type="predicted"/>